<dbReference type="GO" id="GO:0010705">
    <property type="term" value="P:meiotic DNA double-strand break processing involved in reciprocal meiotic recombination"/>
    <property type="evidence" value="ECO:0007669"/>
    <property type="project" value="TreeGrafter"/>
</dbReference>
<dbReference type="GeneID" id="105983867"/>
<name>A0A1S3EZJ2_DIPOR</name>
<protein>
    <submittedName>
        <fullName evidence="4">Protein SIX6OS1</fullName>
    </submittedName>
</protein>
<reference evidence="4" key="1">
    <citation type="submission" date="2025-08" db="UniProtKB">
        <authorList>
            <consortium name="RefSeq"/>
        </authorList>
    </citation>
    <scope>IDENTIFICATION</scope>
    <source>
        <tissue evidence="4">Kidney</tissue>
    </source>
</reference>
<dbReference type="PANTHER" id="PTHR35449:SF1">
    <property type="entry name" value="PROTEIN SIX6OS1"/>
    <property type="match status" value="1"/>
</dbReference>
<dbReference type="GO" id="GO:0000801">
    <property type="term" value="C:central element"/>
    <property type="evidence" value="ECO:0007669"/>
    <property type="project" value="TreeGrafter"/>
</dbReference>
<dbReference type="InterPro" id="IPR031380">
    <property type="entry name" value="SIX6OS1"/>
</dbReference>
<evidence type="ECO:0000256" key="2">
    <source>
        <dbReference type="SAM" id="MobiDB-lite"/>
    </source>
</evidence>
<proteinExistence type="predicted"/>
<dbReference type="GO" id="GO:0007283">
    <property type="term" value="P:spermatogenesis"/>
    <property type="evidence" value="ECO:0007669"/>
    <property type="project" value="TreeGrafter"/>
</dbReference>
<dbReference type="Proteomes" id="UP000081671">
    <property type="component" value="Unplaced"/>
</dbReference>
<feature type="region of interest" description="Disordered" evidence="2">
    <location>
        <begin position="522"/>
        <end position="551"/>
    </location>
</feature>
<dbReference type="RefSeq" id="XP_012869355.1">
    <property type="nucleotide sequence ID" value="XM_013013901.1"/>
</dbReference>
<dbReference type="InParanoid" id="A0A1S3EZJ2"/>
<organism evidence="3 4">
    <name type="scientific">Dipodomys ordii</name>
    <name type="common">Ord's kangaroo rat</name>
    <dbReference type="NCBI Taxonomy" id="10020"/>
    <lineage>
        <taxon>Eukaryota</taxon>
        <taxon>Metazoa</taxon>
        <taxon>Chordata</taxon>
        <taxon>Craniata</taxon>
        <taxon>Vertebrata</taxon>
        <taxon>Euteleostomi</taxon>
        <taxon>Mammalia</taxon>
        <taxon>Eutheria</taxon>
        <taxon>Euarchontoglires</taxon>
        <taxon>Glires</taxon>
        <taxon>Rodentia</taxon>
        <taxon>Castorimorpha</taxon>
        <taxon>Heteromyidae</taxon>
        <taxon>Dipodomyinae</taxon>
        <taxon>Dipodomys</taxon>
    </lineage>
</organism>
<evidence type="ECO:0000313" key="4">
    <source>
        <dbReference type="RefSeq" id="XP_012869355.1"/>
    </source>
</evidence>
<feature type="compositionally biased region" description="Low complexity" evidence="2">
    <location>
        <begin position="533"/>
        <end position="545"/>
    </location>
</feature>
<evidence type="ECO:0000256" key="1">
    <source>
        <dbReference type="SAM" id="Coils"/>
    </source>
</evidence>
<dbReference type="PANTHER" id="PTHR35449">
    <property type="entry name" value="PROTEIN SIX6OS1"/>
    <property type="match status" value="1"/>
</dbReference>
<accession>A0A1S3EZJ2</accession>
<dbReference type="AlphaFoldDB" id="A0A1S3EZJ2"/>
<dbReference type="CTD" id="109320890"/>
<dbReference type="Pfam" id="PF15676">
    <property type="entry name" value="S6OS1"/>
    <property type="match status" value="2"/>
</dbReference>
<dbReference type="FunCoup" id="A0A1S3EZJ2">
    <property type="interactions" value="60"/>
</dbReference>
<evidence type="ECO:0000313" key="3">
    <source>
        <dbReference type="Proteomes" id="UP000081671"/>
    </source>
</evidence>
<dbReference type="GO" id="GO:0007129">
    <property type="term" value="P:homologous chromosome pairing at meiosis"/>
    <property type="evidence" value="ECO:0007669"/>
    <property type="project" value="TreeGrafter"/>
</dbReference>
<dbReference type="GO" id="GO:0048477">
    <property type="term" value="P:oogenesis"/>
    <property type="evidence" value="ECO:0007669"/>
    <property type="project" value="TreeGrafter"/>
</dbReference>
<feature type="coiled-coil region" evidence="1">
    <location>
        <begin position="199"/>
        <end position="226"/>
    </location>
</feature>
<sequence>MNDGLFASLDKLLLEFVFQYEQDRSTKEDMVQRINKCFEDIKENKETIRKIHETISTTDEEITHYCKHSKEIKDSCNNWKPTCDVFHKHEDYMQDQFTVYQETIENDKKMYHDYISQYKDVLKQYQLKYSENHISREYYEKKREHEEIQNRVLACSEQLKIHETILMEFLVPAPFSSLTKWTLYIVNLRHETQNILKNFNNITKNSSELKKEIDEMEMEINSLNKRGVIVFEKDEHVLVLNNPPQSSQLFLPYETQKLLRPIKIHSSRPRVTELDEEDNAIKQSKIASADFRQKENDIQVFNDSAMSDITAIKSSQNSLQFRLNLQKKASCNQWFEKENTDAECGDKGMVRQLRESSCTSSQATCTEHFGKSIENTSDKVEERAEIFSRNPETPIFLRTEAVKTPESLEKIQFPKSPLFEINRNRNTVPEDQTQKSPGFSFITSFASRSPGLNLFDSSVFDSENSSDQFNEHYSAVNLNPPSQEIGNIFGKPEGEDAFTFSFPSDTSTHTFGAGKDDFSFPFSFEKSQNTQPSSSKDFSPSSQNSTQFTFF</sequence>
<gene>
    <name evidence="4" type="primary">LOC105983867</name>
</gene>
<keyword evidence="1" id="KW-0175">Coiled coil</keyword>
<dbReference type="OrthoDB" id="8961345at2759"/>
<keyword evidence="3" id="KW-1185">Reference proteome</keyword>
<dbReference type="KEGG" id="dord:105983867"/>